<dbReference type="EMBL" id="AP003635">
    <property type="protein sequence ID" value="BAD45435.1"/>
    <property type="molecule type" value="Genomic_DNA"/>
</dbReference>
<dbReference type="EMBL" id="AP003633">
    <property type="protein sequence ID" value="BAD45420.1"/>
    <property type="molecule type" value="Genomic_DNA"/>
</dbReference>
<accession>Q655T2</accession>
<gene>
    <name evidence="2" type="ORF">P0637D03.49</name>
    <name evidence="3" type="ORF">P0686E06.12</name>
</gene>
<dbReference type="Proteomes" id="UP000000763">
    <property type="component" value="Chromosome 6"/>
</dbReference>
<evidence type="ECO:0000313" key="2">
    <source>
        <dbReference type="EMBL" id="BAD45420.1"/>
    </source>
</evidence>
<reference evidence="3" key="2">
    <citation type="submission" date="2001-05" db="EMBL/GenBank/DDBJ databases">
        <title>Oryza sativa nipponbare(GA3) genomic DNA, chromosome 6, PAC clone:P0686E06.</title>
        <authorList>
            <person name="Sasaki T."/>
            <person name="Matsumoto T."/>
            <person name="Yamamoto K."/>
        </authorList>
    </citation>
    <scope>NUCLEOTIDE SEQUENCE</scope>
</reference>
<reference evidence="2" key="1">
    <citation type="submission" date="2001-05" db="EMBL/GenBank/DDBJ databases">
        <title>Oryza sativa nipponbare(GA3) genomic DNA, chromosome 6, PAC clone:P0637D03.</title>
        <authorList>
            <person name="Sasaki T."/>
            <person name="Matsumoto T."/>
            <person name="Yamamoto K."/>
        </authorList>
    </citation>
    <scope>NUCLEOTIDE SEQUENCE</scope>
</reference>
<evidence type="ECO:0000256" key="1">
    <source>
        <dbReference type="SAM" id="MobiDB-lite"/>
    </source>
</evidence>
<proteinExistence type="predicted"/>
<reference evidence="4" key="3">
    <citation type="journal article" date="2005" name="Nature">
        <title>The map-based sequence of the rice genome.</title>
        <authorList>
            <consortium name="International rice genome sequencing project (IRGSP)"/>
            <person name="Matsumoto T."/>
            <person name="Wu J."/>
            <person name="Kanamori H."/>
            <person name="Katayose Y."/>
            <person name="Fujisawa M."/>
            <person name="Namiki N."/>
            <person name="Mizuno H."/>
            <person name="Yamamoto K."/>
            <person name="Antonio B.A."/>
            <person name="Baba T."/>
            <person name="Sakata K."/>
            <person name="Nagamura Y."/>
            <person name="Aoki H."/>
            <person name="Arikawa K."/>
            <person name="Arita K."/>
            <person name="Bito T."/>
            <person name="Chiden Y."/>
            <person name="Fujitsuka N."/>
            <person name="Fukunaka R."/>
            <person name="Hamada M."/>
            <person name="Harada C."/>
            <person name="Hayashi A."/>
            <person name="Hijishita S."/>
            <person name="Honda M."/>
            <person name="Hosokawa S."/>
            <person name="Ichikawa Y."/>
            <person name="Idonuma A."/>
            <person name="Iijima M."/>
            <person name="Ikeda M."/>
            <person name="Ikeno M."/>
            <person name="Ito K."/>
            <person name="Ito S."/>
            <person name="Ito T."/>
            <person name="Ito Y."/>
            <person name="Ito Y."/>
            <person name="Iwabuchi A."/>
            <person name="Kamiya K."/>
            <person name="Karasawa W."/>
            <person name="Kurita K."/>
            <person name="Katagiri S."/>
            <person name="Kikuta A."/>
            <person name="Kobayashi H."/>
            <person name="Kobayashi N."/>
            <person name="Machita K."/>
            <person name="Maehara T."/>
            <person name="Masukawa M."/>
            <person name="Mizubayashi T."/>
            <person name="Mukai Y."/>
            <person name="Nagasaki H."/>
            <person name="Nagata Y."/>
            <person name="Naito S."/>
            <person name="Nakashima M."/>
            <person name="Nakama Y."/>
            <person name="Nakamichi Y."/>
            <person name="Nakamura M."/>
            <person name="Meguro A."/>
            <person name="Negishi M."/>
            <person name="Ohta I."/>
            <person name="Ohta T."/>
            <person name="Okamoto M."/>
            <person name="Ono N."/>
            <person name="Saji S."/>
            <person name="Sakaguchi M."/>
            <person name="Sakai K."/>
            <person name="Shibata M."/>
            <person name="Shimokawa T."/>
            <person name="Song J."/>
            <person name="Takazaki Y."/>
            <person name="Terasawa K."/>
            <person name="Tsugane M."/>
            <person name="Tsuji K."/>
            <person name="Ueda S."/>
            <person name="Waki K."/>
            <person name="Yamagata H."/>
            <person name="Yamamoto M."/>
            <person name="Yamamoto S."/>
            <person name="Yamane H."/>
            <person name="Yoshiki S."/>
            <person name="Yoshihara R."/>
            <person name="Yukawa K."/>
            <person name="Zhong H."/>
            <person name="Yano M."/>
            <person name="Yuan Q."/>
            <person name="Ouyang S."/>
            <person name="Liu J."/>
            <person name="Jones K.M."/>
            <person name="Gansberger K."/>
            <person name="Moffat K."/>
            <person name="Hill J."/>
            <person name="Bera J."/>
            <person name="Fadrosh D."/>
            <person name="Jin S."/>
            <person name="Johri S."/>
            <person name="Kim M."/>
            <person name="Overton L."/>
            <person name="Reardon M."/>
            <person name="Tsitrin T."/>
            <person name="Vuong H."/>
            <person name="Weaver B."/>
            <person name="Ciecko A."/>
            <person name="Tallon L."/>
            <person name="Jackson J."/>
            <person name="Pai G."/>
            <person name="Aken S.V."/>
            <person name="Utterback T."/>
            <person name="Reidmuller S."/>
            <person name="Feldblyum T."/>
            <person name="Hsiao J."/>
            <person name="Zismann V."/>
            <person name="Iobst S."/>
            <person name="de Vazeille A.R."/>
            <person name="Buell C.R."/>
            <person name="Ying K."/>
            <person name="Li Y."/>
            <person name="Lu T."/>
            <person name="Huang Y."/>
            <person name="Zhao Q."/>
            <person name="Feng Q."/>
            <person name="Zhang L."/>
            <person name="Zhu J."/>
            <person name="Weng Q."/>
            <person name="Mu J."/>
            <person name="Lu Y."/>
            <person name="Fan D."/>
            <person name="Liu Y."/>
            <person name="Guan J."/>
            <person name="Zhang Y."/>
            <person name="Yu S."/>
            <person name="Liu X."/>
            <person name="Zhang Y."/>
            <person name="Hong G."/>
            <person name="Han B."/>
            <person name="Choisne N."/>
            <person name="Demange N."/>
            <person name="Orjeda G."/>
            <person name="Samain S."/>
            <person name="Cattolico L."/>
            <person name="Pelletier E."/>
            <person name="Couloux A."/>
            <person name="Segurens B."/>
            <person name="Wincker P."/>
            <person name="D'Hont A."/>
            <person name="Scarpelli C."/>
            <person name="Weissenbach J."/>
            <person name="Salanoubat M."/>
            <person name="Quetier F."/>
            <person name="Yu Y."/>
            <person name="Kim H.R."/>
            <person name="Rambo T."/>
            <person name="Currie J."/>
            <person name="Collura K."/>
            <person name="Luo M."/>
            <person name="Yang T."/>
            <person name="Ammiraju J.S.S."/>
            <person name="Engler F."/>
            <person name="Soderlund C."/>
            <person name="Wing R.A."/>
            <person name="Palmer L.E."/>
            <person name="de la Bastide M."/>
            <person name="Spiegel L."/>
            <person name="Nascimento L."/>
            <person name="Zutavern T."/>
            <person name="O'Shaughnessy A."/>
            <person name="Dike S."/>
            <person name="Dedhia N."/>
            <person name="Preston R."/>
            <person name="Balija V."/>
            <person name="McCombie W.R."/>
            <person name="Chow T."/>
            <person name="Chen H."/>
            <person name="Chung M."/>
            <person name="Chen C."/>
            <person name="Shaw J."/>
            <person name="Wu H."/>
            <person name="Hsiao K."/>
            <person name="Chao Y."/>
            <person name="Chu M."/>
            <person name="Cheng C."/>
            <person name="Hour A."/>
            <person name="Lee P."/>
            <person name="Lin S."/>
            <person name="Lin Y."/>
            <person name="Liou J."/>
            <person name="Liu S."/>
            <person name="Hsing Y."/>
            <person name="Raghuvanshi S."/>
            <person name="Mohanty A."/>
            <person name="Bharti A.K."/>
            <person name="Gaur A."/>
            <person name="Gupta V."/>
            <person name="Kumar D."/>
            <person name="Ravi V."/>
            <person name="Vij S."/>
            <person name="Kapur A."/>
            <person name="Khurana P."/>
            <person name="Khurana P."/>
            <person name="Khurana J.P."/>
            <person name="Tyagi A.K."/>
            <person name="Gaikwad K."/>
            <person name="Singh A."/>
            <person name="Dalal V."/>
            <person name="Srivastava S."/>
            <person name="Dixit A."/>
            <person name="Pal A.K."/>
            <person name="Ghazi I.A."/>
            <person name="Yadav M."/>
            <person name="Pandit A."/>
            <person name="Bhargava A."/>
            <person name="Sureshbabu K."/>
            <person name="Batra K."/>
            <person name="Sharma T.R."/>
            <person name="Mohapatra T."/>
            <person name="Singh N.K."/>
            <person name="Messing J."/>
            <person name="Nelson A.B."/>
            <person name="Fuks G."/>
            <person name="Kavchok S."/>
            <person name="Keizer G."/>
            <person name="Linton E."/>
            <person name="Llaca V."/>
            <person name="Song R."/>
            <person name="Tanyolac B."/>
            <person name="Young S."/>
            <person name="Ho-Il K."/>
            <person name="Hahn J.H."/>
            <person name="Sangsakoo G."/>
            <person name="Vanavichit A."/>
            <person name="de Mattos Luiz.A.T."/>
            <person name="Zimmer P.D."/>
            <person name="Malone G."/>
            <person name="Dellagostin O."/>
            <person name="de Oliveira A.C."/>
            <person name="Bevan M."/>
            <person name="Bancroft I."/>
            <person name="Minx P."/>
            <person name="Cordum H."/>
            <person name="Wilson R."/>
            <person name="Cheng Z."/>
            <person name="Jin W."/>
            <person name="Jiang J."/>
            <person name="Leong S.A."/>
            <person name="Iwama H."/>
            <person name="Gojobori T."/>
            <person name="Itoh T."/>
            <person name="Niimura Y."/>
            <person name="Fujii Y."/>
            <person name="Habara T."/>
            <person name="Sakai H."/>
            <person name="Sato Y."/>
            <person name="Wilson G."/>
            <person name="Kumar K."/>
            <person name="McCouch S."/>
            <person name="Juretic N."/>
            <person name="Hoen D."/>
            <person name="Wright S."/>
            <person name="Bruskiewich R."/>
            <person name="Bureau T."/>
            <person name="Miyao A."/>
            <person name="Hirochika H."/>
            <person name="Nishikawa T."/>
            <person name="Kadowaki K."/>
            <person name="Sugiura M."/>
            <person name="Burr B."/>
            <person name="Sasaki T."/>
        </authorList>
    </citation>
    <scope>NUCLEOTIDE SEQUENCE [LARGE SCALE GENOMIC DNA]</scope>
    <source>
        <strain evidence="4">cv. Nipponbare</strain>
    </source>
</reference>
<evidence type="ECO:0000313" key="4">
    <source>
        <dbReference type="Proteomes" id="UP000000763"/>
    </source>
</evidence>
<evidence type="ECO:0000313" key="3">
    <source>
        <dbReference type="EMBL" id="BAD45435.1"/>
    </source>
</evidence>
<organism evidence="3 4">
    <name type="scientific">Oryza sativa subsp. japonica</name>
    <name type="common">Rice</name>
    <dbReference type="NCBI Taxonomy" id="39947"/>
    <lineage>
        <taxon>Eukaryota</taxon>
        <taxon>Viridiplantae</taxon>
        <taxon>Streptophyta</taxon>
        <taxon>Embryophyta</taxon>
        <taxon>Tracheophyta</taxon>
        <taxon>Spermatophyta</taxon>
        <taxon>Magnoliopsida</taxon>
        <taxon>Liliopsida</taxon>
        <taxon>Poales</taxon>
        <taxon>Poaceae</taxon>
        <taxon>BOP clade</taxon>
        <taxon>Oryzoideae</taxon>
        <taxon>Oryzeae</taxon>
        <taxon>Oryzinae</taxon>
        <taxon>Oryza</taxon>
        <taxon>Oryza sativa</taxon>
    </lineage>
</organism>
<name>Q655T2_ORYSJ</name>
<reference evidence="4" key="4">
    <citation type="journal article" date="2008" name="Nucleic Acids Res.">
        <title>The rice annotation project database (RAP-DB): 2008 update.</title>
        <authorList>
            <consortium name="The rice annotation project (RAP)"/>
        </authorList>
    </citation>
    <scope>GENOME REANNOTATION</scope>
    <source>
        <strain evidence="4">cv. Nipponbare</strain>
    </source>
</reference>
<feature type="region of interest" description="Disordered" evidence="1">
    <location>
        <begin position="41"/>
        <end position="65"/>
    </location>
</feature>
<dbReference type="AlphaFoldDB" id="Q655T2"/>
<protein>
    <submittedName>
        <fullName evidence="3">BRUSHY1-like</fullName>
    </submittedName>
</protein>
<feature type="compositionally biased region" description="Low complexity" evidence="1">
    <location>
        <begin position="55"/>
        <end position="65"/>
    </location>
</feature>
<sequence>MHCYDVCTDGRVIRFLGSARRDYSLFVNVYFIFTNMSNTGDNGNTGDKEKEAPDNTNGGNTASNSSGGPFLGIHVFNFIDQIMLQLHSLTTSKTISSGLQSSITGHHYKLTSYMMQPFPELLWTMEKGGNITTGAINPFSYI</sequence>